<dbReference type="GO" id="GO:0048038">
    <property type="term" value="F:quinone binding"/>
    <property type="evidence" value="ECO:0007669"/>
    <property type="project" value="UniProtKB-KW"/>
</dbReference>
<dbReference type="PROSITE" id="PS00667">
    <property type="entry name" value="COMPLEX1_ND1_1"/>
    <property type="match status" value="1"/>
</dbReference>
<keyword evidence="5" id="KW-1278">Translocase</keyword>
<keyword evidence="5" id="KW-1003">Cell membrane</keyword>
<keyword evidence="5 6" id="KW-0520">NAD</keyword>
<keyword evidence="8" id="KW-1185">Reference proteome</keyword>
<dbReference type="OrthoDB" id="9803734at2"/>
<name>A0A4P6HMA0_9BACT</name>
<protein>
    <recommendedName>
        <fullName evidence="5">NADH-quinone oxidoreductase subunit H</fullName>
        <ecNumber evidence="5">7.1.1.-</ecNumber>
    </recommendedName>
    <alternativeName>
        <fullName evidence="5">NADH dehydrogenase I subunit H</fullName>
    </alternativeName>
    <alternativeName>
        <fullName evidence="5">NDH-1 subunit H</fullName>
    </alternativeName>
</protein>
<dbReference type="EC" id="7.1.1.-" evidence="5"/>
<evidence type="ECO:0000313" key="7">
    <source>
        <dbReference type="EMBL" id="QAZ68343.1"/>
    </source>
</evidence>
<comment type="caution">
    <text evidence="5">Lacks conserved residue(s) required for the propagation of feature annotation.</text>
</comment>
<organism evidence="7 8">
    <name type="scientific">Solidesulfovibrio carbinolicus</name>
    <dbReference type="NCBI Taxonomy" id="296842"/>
    <lineage>
        <taxon>Bacteria</taxon>
        <taxon>Pseudomonadati</taxon>
        <taxon>Thermodesulfobacteriota</taxon>
        <taxon>Desulfovibrionia</taxon>
        <taxon>Desulfovibrionales</taxon>
        <taxon>Desulfovibrionaceae</taxon>
        <taxon>Solidesulfovibrio</taxon>
    </lineage>
</organism>
<gene>
    <name evidence="5" type="primary">nuoH</name>
    <name evidence="7" type="ORF">C3Y92_14370</name>
</gene>
<feature type="transmembrane region" description="Helical" evidence="5">
    <location>
        <begin position="6"/>
        <end position="32"/>
    </location>
</feature>
<evidence type="ECO:0000256" key="6">
    <source>
        <dbReference type="RuleBase" id="RU000471"/>
    </source>
</evidence>
<keyword evidence="3 5" id="KW-1133">Transmembrane helix</keyword>
<dbReference type="InterPro" id="IPR001694">
    <property type="entry name" value="NADH_UbQ_OxRdtase_su1/FPO"/>
</dbReference>
<feature type="transmembrane region" description="Helical" evidence="5">
    <location>
        <begin position="311"/>
        <end position="330"/>
    </location>
</feature>
<dbReference type="Proteomes" id="UP000293296">
    <property type="component" value="Chromosome"/>
</dbReference>
<dbReference type="HAMAP" id="MF_01350">
    <property type="entry name" value="NDH1_NuoH"/>
    <property type="match status" value="1"/>
</dbReference>
<keyword evidence="5" id="KW-0830">Ubiquinone</keyword>
<keyword evidence="4 5" id="KW-0472">Membrane</keyword>
<comment type="subcellular location">
    <subcellularLocation>
        <location evidence="5 6">Cell membrane</location>
        <topology evidence="5 6">Multi-pass membrane protein</topology>
    </subcellularLocation>
    <subcellularLocation>
        <location evidence="1">Membrane</location>
        <topology evidence="1">Multi-pass membrane protein</topology>
    </subcellularLocation>
</comment>
<feature type="transmembrane region" description="Helical" evidence="5">
    <location>
        <begin position="121"/>
        <end position="142"/>
    </location>
</feature>
<dbReference type="GO" id="GO:0016655">
    <property type="term" value="F:oxidoreductase activity, acting on NAD(P)H, quinone or similar compound as acceptor"/>
    <property type="evidence" value="ECO:0007669"/>
    <property type="project" value="UniProtKB-UniRule"/>
</dbReference>
<reference evidence="7 8" key="1">
    <citation type="submission" date="2018-02" db="EMBL/GenBank/DDBJ databases">
        <title>Genome sequence of Desulfovibrio carbinolicus DSM 3852.</title>
        <authorList>
            <person name="Wilbanks E."/>
            <person name="Skennerton C.T."/>
            <person name="Orphan V.J."/>
        </authorList>
    </citation>
    <scope>NUCLEOTIDE SEQUENCE [LARGE SCALE GENOMIC DNA]</scope>
    <source>
        <strain evidence="7 8">DSM 3852</strain>
    </source>
</reference>
<dbReference type="NCBIfam" id="NF004741">
    <property type="entry name" value="PRK06076.1-2"/>
    <property type="match status" value="1"/>
</dbReference>
<dbReference type="KEGG" id="dcb:C3Y92_14370"/>
<comment type="function">
    <text evidence="5">NDH-1 shuttles electrons from NADH, via FMN and iron-sulfur (Fe-S) centers, to quinones in the respiratory chain. The immediate electron acceptor for the enzyme in this species is believed to be ubiquinone. Couples the redox reaction to proton translocation (for every two electrons transferred, four hydrogen ions are translocated across the cytoplasmic membrane), and thus conserves the redox energy in a proton gradient. This subunit may bind ubiquinone.</text>
</comment>
<dbReference type="GO" id="GO:0009060">
    <property type="term" value="P:aerobic respiration"/>
    <property type="evidence" value="ECO:0007669"/>
    <property type="project" value="TreeGrafter"/>
</dbReference>
<evidence type="ECO:0000256" key="4">
    <source>
        <dbReference type="ARBA" id="ARBA00023136"/>
    </source>
</evidence>
<dbReference type="AlphaFoldDB" id="A0A4P6HMA0"/>
<dbReference type="GO" id="GO:0003954">
    <property type="term" value="F:NADH dehydrogenase activity"/>
    <property type="evidence" value="ECO:0007669"/>
    <property type="project" value="TreeGrafter"/>
</dbReference>
<dbReference type="PANTHER" id="PTHR11432:SF3">
    <property type="entry name" value="NADH-UBIQUINONE OXIDOREDUCTASE CHAIN 1"/>
    <property type="match status" value="1"/>
</dbReference>
<comment type="catalytic activity">
    <reaction evidence="5">
        <text>a quinone + NADH + 5 H(+)(in) = a quinol + NAD(+) + 4 H(+)(out)</text>
        <dbReference type="Rhea" id="RHEA:57888"/>
        <dbReference type="ChEBI" id="CHEBI:15378"/>
        <dbReference type="ChEBI" id="CHEBI:24646"/>
        <dbReference type="ChEBI" id="CHEBI:57540"/>
        <dbReference type="ChEBI" id="CHEBI:57945"/>
        <dbReference type="ChEBI" id="CHEBI:132124"/>
    </reaction>
</comment>
<feature type="transmembrane region" description="Helical" evidence="5">
    <location>
        <begin position="80"/>
        <end position="101"/>
    </location>
</feature>
<feature type="transmembrane region" description="Helical" evidence="5">
    <location>
        <begin position="271"/>
        <end position="291"/>
    </location>
</feature>
<evidence type="ECO:0000313" key="8">
    <source>
        <dbReference type="Proteomes" id="UP000293296"/>
    </source>
</evidence>
<keyword evidence="2 5" id="KW-0812">Transmembrane</keyword>
<evidence type="ECO:0000256" key="2">
    <source>
        <dbReference type="ARBA" id="ARBA00022692"/>
    </source>
</evidence>
<evidence type="ECO:0000256" key="1">
    <source>
        <dbReference type="ARBA" id="ARBA00004141"/>
    </source>
</evidence>
<dbReference type="RefSeq" id="WP_129353748.1">
    <property type="nucleotide sequence ID" value="NZ_CP026538.1"/>
</dbReference>
<comment type="subunit">
    <text evidence="5">NDH-1 is composed of 14 different subunits. Subunits NuoA, H, J, K, L, M, N constitute the membrane sector of the complex.</text>
</comment>
<sequence>MTAELLIGVGVMLVKMAVALAVALGLAAYMILLERKLLGRFQVRYGPNRVGYFGLLQPLADGLKMLLKEDIIPDGVDRRIFLVAPAVVAGMALFAFMLVPFGETLTILGHAVPQVIVRTNVGLLLVLALSSLAVYGLALGAWTSDNKYSLLGGIRGAAQMISYELALGLSLVPVVMRARSLDLSDIVAAQSGLPFAVTEPFAFLLFIIAALAETKRIPFDLPEAENELQAGFHTEYSGMRFALFFVGEYVNMVLLGALIAVFFLGGWHGPILPPIVWLGIKVLAVPVFLIWTRASLPRLRYDQLMALGWKVLVPLALLNVLLTGAILVAAA</sequence>
<accession>A0A4P6HMA0</accession>
<dbReference type="GO" id="GO:0005886">
    <property type="term" value="C:plasma membrane"/>
    <property type="evidence" value="ECO:0007669"/>
    <property type="project" value="UniProtKB-SubCell"/>
</dbReference>
<feature type="transmembrane region" description="Helical" evidence="5">
    <location>
        <begin position="241"/>
        <end position="265"/>
    </location>
</feature>
<evidence type="ECO:0000256" key="5">
    <source>
        <dbReference type="HAMAP-Rule" id="MF_01350"/>
    </source>
</evidence>
<proteinExistence type="inferred from homology"/>
<dbReference type="PANTHER" id="PTHR11432">
    <property type="entry name" value="NADH DEHYDROGENASE SUBUNIT 1"/>
    <property type="match status" value="1"/>
</dbReference>
<keyword evidence="5" id="KW-0874">Quinone</keyword>
<dbReference type="PROSITE" id="PS00668">
    <property type="entry name" value="COMPLEX1_ND1_2"/>
    <property type="match status" value="1"/>
</dbReference>
<feature type="transmembrane region" description="Helical" evidence="5">
    <location>
        <begin position="192"/>
        <end position="212"/>
    </location>
</feature>
<comment type="similarity">
    <text evidence="5 6">Belongs to the complex I subunit 1 family.</text>
</comment>
<dbReference type="InterPro" id="IPR018086">
    <property type="entry name" value="NADH_UbQ_OxRdtase_su1_CS"/>
</dbReference>
<dbReference type="Pfam" id="PF00146">
    <property type="entry name" value="NADHdh"/>
    <property type="match status" value="1"/>
</dbReference>
<dbReference type="EMBL" id="CP026538">
    <property type="protein sequence ID" value="QAZ68343.1"/>
    <property type="molecule type" value="Genomic_DNA"/>
</dbReference>
<evidence type="ECO:0000256" key="3">
    <source>
        <dbReference type="ARBA" id="ARBA00022989"/>
    </source>
</evidence>